<feature type="transmembrane region" description="Helical" evidence="1">
    <location>
        <begin position="80"/>
        <end position="109"/>
    </location>
</feature>
<organism evidence="2 3">
    <name type="scientific">Drosophila hydei</name>
    <name type="common">Fruit fly</name>
    <dbReference type="NCBI Taxonomy" id="7224"/>
    <lineage>
        <taxon>Eukaryota</taxon>
        <taxon>Metazoa</taxon>
        <taxon>Ecdysozoa</taxon>
        <taxon>Arthropoda</taxon>
        <taxon>Hexapoda</taxon>
        <taxon>Insecta</taxon>
        <taxon>Pterygota</taxon>
        <taxon>Neoptera</taxon>
        <taxon>Endopterygota</taxon>
        <taxon>Diptera</taxon>
        <taxon>Brachycera</taxon>
        <taxon>Muscomorpha</taxon>
        <taxon>Ephydroidea</taxon>
        <taxon>Drosophilidae</taxon>
        <taxon>Drosophila</taxon>
    </lineage>
</organism>
<dbReference type="GeneID" id="111595577"/>
<keyword evidence="1" id="KW-0812">Transmembrane</keyword>
<keyword evidence="2" id="KW-1185">Reference proteome</keyword>
<dbReference type="Proteomes" id="UP000504633">
    <property type="component" value="Unplaced"/>
</dbReference>
<dbReference type="OrthoDB" id="10022288at2759"/>
<protein>
    <submittedName>
        <fullName evidence="3">Uncharacterized protein LOC111595577 isoform X3</fullName>
    </submittedName>
</protein>
<evidence type="ECO:0000313" key="3">
    <source>
        <dbReference type="RefSeq" id="XP_023165149.1"/>
    </source>
</evidence>
<evidence type="ECO:0000256" key="1">
    <source>
        <dbReference type="SAM" id="Phobius"/>
    </source>
</evidence>
<dbReference type="AlphaFoldDB" id="A0A6J1LDV3"/>
<sequence length="123" mass="14136">MCLCSSCACLDRCCCPLQVKVQFLVFWTLLHAIVGLISLFVYPIFIQAQFRWTFFIVLVVHLISGIMMFISLVFKGHHLFIIGLIISCVMPIFYIYLIYLPIVQIVLTIAGCRFYKLGMDDSL</sequence>
<feature type="transmembrane region" description="Helical" evidence="1">
    <location>
        <begin position="52"/>
        <end position="74"/>
    </location>
</feature>
<dbReference type="RefSeq" id="XP_023165149.1">
    <property type="nucleotide sequence ID" value="XM_023309381.2"/>
</dbReference>
<evidence type="ECO:0000313" key="2">
    <source>
        <dbReference type="Proteomes" id="UP000504633"/>
    </source>
</evidence>
<accession>A0A6J1LDV3</accession>
<feature type="transmembrane region" description="Helical" evidence="1">
    <location>
        <begin position="24"/>
        <end position="45"/>
    </location>
</feature>
<name>A0A6J1LDV3_DROHY</name>
<keyword evidence="1" id="KW-1133">Transmembrane helix</keyword>
<gene>
    <name evidence="3" type="primary">LOC111595577</name>
</gene>
<keyword evidence="1" id="KW-0472">Membrane</keyword>
<reference evidence="3" key="1">
    <citation type="submission" date="2025-08" db="UniProtKB">
        <authorList>
            <consortium name="RefSeq"/>
        </authorList>
    </citation>
    <scope>IDENTIFICATION</scope>
    <source>
        <strain evidence="3">15085-1641.00</strain>
        <tissue evidence="3">Whole body</tissue>
    </source>
</reference>
<proteinExistence type="predicted"/>